<feature type="region of interest" description="Disordered" evidence="1">
    <location>
        <begin position="1"/>
        <end position="39"/>
    </location>
</feature>
<protein>
    <submittedName>
        <fullName evidence="3">DUF3444 domain-containing protein</fullName>
    </submittedName>
</protein>
<accession>A0A1I7SN61</accession>
<name>A0A1I7SN61_BURXY</name>
<evidence type="ECO:0000256" key="1">
    <source>
        <dbReference type="SAM" id="MobiDB-lite"/>
    </source>
</evidence>
<proteinExistence type="predicted"/>
<dbReference type="WBParaSite" id="BXY_1449700.1">
    <property type="protein sequence ID" value="BXY_1449700.1"/>
    <property type="gene ID" value="BXY_1449700"/>
</dbReference>
<dbReference type="Gene3D" id="3.30.300.90">
    <property type="entry name" value="BolA-like"/>
    <property type="match status" value="1"/>
</dbReference>
<dbReference type="Proteomes" id="UP000095284">
    <property type="component" value="Unplaced"/>
</dbReference>
<feature type="compositionally biased region" description="Basic and acidic residues" evidence="1">
    <location>
        <begin position="14"/>
        <end position="39"/>
    </location>
</feature>
<dbReference type="InterPro" id="IPR036065">
    <property type="entry name" value="BolA-like_sf"/>
</dbReference>
<reference evidence="3" key="1">
    <citation type="submission" date="2016-11" db="UniProtKB">
        <authorList>
            <consortium name="WormBaseParasite"/>
        </authorList>
    </citation>
    <scope>IDENTIFICATION</scope>
</reference>
<evidence type="ECO:0000313" key="2">
    <source>
        <dbReference type="Proteomes" id="UP000095284"/>
    </source>
</evidence>
<dbReference type="AlphaFoldDB" id="A0A1I7SN61"/>
<organism evidence="2 3">
    <name type="scientific">Bursaphelenchus xylophilus</name>
    <name type="common">Pinewood nematode worm</name>
    <name type="synonym">Aphelenchoides xylophilus</name>
    <dbReference type="NCBI Taxonomy" id="6326"/>
    <lineage>
        <taxon>Eukaryota</taxon>
        <taxon>Metazoa</taxon>
        <taxon>Ecdysozoa</taxon>
        <taxon>Nematoda</taxon>
        <taxon>Chromadorea</taxon>
        <taxon>Rhabditida</taxon>
        <taxon>Tylenchina</taxon>
        <taxon>Tylenchomorpha</taxon>
        <taxon>Aphelenchoidea</taxon>
        <taxon>Aphelenchoididae</taxon>
        <taxon>Bursaphelenchus</taxon>
    </lineage>
</organism>
<evidence type="ECO:0000313" key="3">
    <source>
        <dbReference type="WBParaSite" id="BXY_1449700.1"/>
    </source>
</evidence>
<sequence length="79" mass="8723">MASPENLIVSQKMTDGEMRERAGEGVRKAGSKEADDSEHFKPVHAEVECEGQHNVPKGVEMEFRVQIASGKFDGLSKTY</sequence>